<organism evidence="1 2">
    <name type="scientific">Paspalum notatum var. saurae</name>
    <dbReference type="NCBI Taxonomy" id="547442"/>
    <lineage>
        <taxon>Eukaryota</taxon>
        <taxon>Viridiplantae</taxon>
        <taxon>Streptophyta</taxon>
        <taxon>Embryophyta</taxon>
        <taxon>Tracheophyta</taxon>
        <taxon>Spermatophyta</taxon>
        <taxon>Magnoliopsida</taxon>
        <taxon>Liliopsida</taxon>
        <taxon>Poales</taxon>
        <taxon>Poaceae</taxon>
        <taxon>PACMAD clade</taxon>
        <taxon>Panicoideae</taxon>
        <taxon>Andropogonodae</taxon>
        <taxon>Paspaleae</taxon>
        <taxon>Paspalinae</taxon>
        <taxon>Paspalum</taxon>
    </lineage>
</organism>
<evidence type="ECO:0000313" key="2">
    <source>
        <dbReference type="Proteomes" id="UP001341281"/>
    </source>
</evidence>
<dbReference type="EMBL" id="CP144745">
    <property type="protein sequence ID" value="WVZ49983.1"/>
    <property type="molecule type" value="Genomic_DNA"/>
</dbReference>
<proteinExistence type="predicted"/>
<evidence type="ECO:0000313" key="1">
    <source>
        <dbReference type="EMBL" id="WVZ49983.1"/>
    </source>
</evidence>
<keyword evidence="2" id="KW-1185">Reference proteome</keyword>
<dbReference type="AlphaFoldDB" id="A0AAQ3SIT5"/>
<sequence>MDQRPDNLPWYAVANAALGVEEATLLRLQVTSPALSSTLPVSGQASSVLLVEFWAVKNDTCCYFTICKKILCKMFQRKNQSGKAILDIWKMEWCPTTLHNELLSDQDSIRMLEKEVPEGIRRTSEITLHEFHRNPNAAHI</sequence>
<dbReference type="Proteomes" id="UP001341281">
    <property type="component" value="Chromosome 01"/>
</dbReference>
<accession>A0AAQ3SIT5</accession>
<reference evidence="1 2" key="1">
    <citation type="submission" date="2024-02" db="EMBL/GenBank/DDBJ databases">
        <title>High-quality chromosome-scale genome assembly of Pensacola bahiagrass (Paspalum notatum Flugge var. saurae).</title>
        <authorList>
            <person name="Vega J.M."/>
            <person name="Podio M."/>
            <person name="Orjuela J."/>
            <person name="Siena L.A."/>
            <person name="Pessino S.C."/>
            <person name="Combes M.C."/>
            <person name="Mariac C."/>
            <person name="Albertini E."/>
            <person name="Pupilli F."/>
            <person name="Ortiz J.P.A."/>
            <person name="Leblanc O."/>
        </authorList>
    </citation>
    <scope>NUCLEOTIDE SEQUENCE [LARGE SCALE GENOMIC DNA]</scope>
    <source>
        <strain evidence="1">R1</strain>
        <tissue evidence="1">Leaf</tissue>
    </source>
</reference>
<gene>
    <name evidence="1" type="ORF">U9M48_001287</name>
</gene>
<name>A0AAQ3SIT5_PASNO</name>
<protein>
    <submittedName>
        <fullName evidence="1">Uncharacterized protein</fullName>
    </submittedName>
</protein>